<dbReference type="KEGG" id="rpd:RPD_2132"/>
<dbReference type="eggNOG" id="COG3540">
    <property type="taxonomic scope" value="Bacteria"/>
</dbReference>
<dbReference type="CDD" id="cd07389">
    <property type="entry name" value="MPP_PhoD"/>
    <property type="match status" value="1"/>
</dbReference>
<dbReference type="InterPro" id="IPR029052">
    <property type="entry name" value="Metallo-depent_PP-like"/>
</dbReference>
<dbReference type="InterPro" id="IPR018946">
    <property type="entry name" value="PhoD-like_MPP"/>
</dbReference>
<dbReference type="BioCyc" id="RPAL316057:RPD_RS10725-MONOMER"/>
<feature type="domain" description="PhoD-like phosphatase" evidence="1">
    <location>
        <begin position="161"/>
        <end position="389"/>
    </location>
</feature>
<protein>
    <recommendedName>
        <fullName evidence="1">PhoD-like phosphatase domain-containing protein</fullName>
    </recommendedName>
</protein>
<accession>Q138X2</accession>
<name>Q138X2_RHOPS</name>
<dbReference type="InterPro" id="IPR043904">
    <property type="entry name" value="PhoD_2-like"/>
</dbReference>
<dbReference type="SUPFAM" id="SSF56300">
    <property type="entry name" value="Metallo-dependent phosphatases"/>
    <property type="match status" value="1"/>
</dbReference>
<dbReference type="Pfam" id="PF19050">
    <property type="entry name" value="PhoD_2"/>
    <property type="match status" value="1"/>
</dbReference>
<organism evidence="2 3">
    <name type="scientific">Rhodopseudomonas palustris (strain BisB5)</name>
    <dbReference type="NCBI Taxonomy" id="316057"/>
    <lineage>
        <taxon>Bacteria</taxon>
        <taxon>Pseudomonadati</taxon>
        <taxon>Pseudomonadota</taxon>
        <taxon>Alphaproteobacteria</taxon>
        <taxon>Hyphomicrobiales</taxon>
        <taxon>Nitrobacteraceae</taxon>
        <taxon>Rhodopseudomonas</taxon>
    </lineage>
</organism>
<dbReference type="PANTHER" id="PTHR46689:SF1">
    <property type="entry name" value="PHOD-LIKE PHOSPHATASE DOMAIN-CONTAINING PROTEIN"/>
    <property type="match status" value="1"/>
</dbReference>
<dbReference type="GO" id="GO:0016020">
    <property type="term" value="C:membrane"/>
    <property type="evidence" value="ECO:0007669"/>
    <property type="project" value="TreeGrafter"/>
</dbReference>
<dbReference type="HOGENOM" id="CLU_000998_3_1_5"/>
<dbReference type="InterPro" id="IPR038607">
    <property type="entry name" value="PhoD-like_sf"/>
</dbReference>
<evidence type="ECO:0000313" key="3">
    <source>
        <dbReference type="Proteomes" id="UP000001818"/>
    </source>
</evidence>
<dbReference type="Proteomes" id="UP000001818">
    <property type="component" value="Chromosome"/>
</dbReference>
<evidence type="ECO:0000313" key="2">
    <source>
        <dbReference type="EMBL" id="ABE39367.1"/>
    </source>
</evidence>
<dbReference type="EMBL" id="CP000283">
    <property type="protein sequence ID" value="ABE39367.1"/>
    <property type="molecule type" value="Genomic_DNA"/>
</dbReference>
<dbReference type="Gene3D" id="3.60.21.70">
    <property type="entry name" value="PhoD-like phosphatase"/>
    <property type="match status" value="1"/>
</dbReference>
<dbReference type="AlphaFoldDB" id="Q138X2"/>
<gene>
    <name evidence="2" type="ordered locus">RPD_2132</name>
</gene>
<dbReference type="STRING" id="316057.RPD_2132"/>
<evidence type="ECO:0000259" key="1">
    <source>
        <dbReference type="Pfam" id="PF19050"/>
    </source>
</evidence>
<proteinExistence type="predicted"/>
<sequence length="534" mass="60008">MELATLPPHRRSGGWVELRSIGLARSSNDCYGGCMRLCPSKASSGSNSDVDPRTHLHDAPRRVEIGPLLYLRGQCDERIQLSAIVITERDIAPVLITDEGRAIPSTIYECEGKRVVRYKFSLETCADASYELDGQRVYVNTALGSDLRIAFVSCNGQESGDHKRDLGERNAMWRRLAFQHEEDPFQLLIHGGDQIYADELLDRHPLLRRWANEGGRRSYCPSEAERDELRATLRRAFMDCYIGVLGAAESSWLMGRVPSVAMWDDHDICDGWGSMPAGKLDAPVGRLLFEVARESFLVFQFGAAPDELPEIVVDPSASNLTWHVKLPGLHLIAPDLRSERRWDRVMADRGWRALTTALSAVDEGRVLLISSVPALGPRLSWIEALLHLLPDMHKYEDDLRDQWQSRAHRAEWRRLLESVAKVHADPRTPVTVLSGEIHLATRAILDVSPTPIHQLVASGISHPAPTIFYALALDLLARFGETPLPGHEIRLCPLPGRISIYTSQRNFLLLERRSGRWTACWELERSGRSPPIEI</sequence>
<reference evidence="2 3" key="1">
    <citation type="submission" date="2006-03" db="EMBL/GenBank/DDBJ databases">
        <title>Complete sequence of Rhodopseudomonas palustris BisB5.</title>
        <authorList>
            <consortium name="US DOE Joint Genome Institute"/>
            <person name="Copeland A."/>
            <person name="Lucas S."/>
            <person name="Lapidus A."/>
            <person name="Barry K."/>
            <person name="Detter J.C."/>
            <person name="Glavina del Rio T."/>
            <person name="Hammon N."/>
            <person name="Israni S."/>
            <person name="Dalin E."/>
            <person name="Tice H."/>
            <person name="Pitluck S."/>
            <person name="Chain P."/>
            <person name="Malfatti S."/>
            <person name="Shin M."/>
            <person name="Vergez L."/>
            <person name="Schmutz J."/>
            <person name="Larimer F."/>
            <person name="Land M."/>
            <person name="Hauser L."/>
            <person name="Pelletier D.A."/>
            <person name="Kyrpides N."/>
            <person name="Lykidis A."/>
            <person name="Oda Y."/>
            <person name="Harwood C.S."/>
            <person name="Richardson P."/>
        </authorList>
    </citation>
    <scope>NUCLEOTIDE SEQUENCE [LARGE SCALE GENOMIC DNA]</scope>
    <source>
        <strain evidence="2 3">BisB5</strain>
    </source>
</reference>
<dbReference type="PANTHER" id="PTHR46689">
    <property type="entry name" value="MEMBRANE PROTEIN, PUTATIVE-RELATED"/>
    <property type="match status" value="1"/>
</dbReference>